<keyword evidence="2" id="KW-1133">Transmembrane helix</keyword>
<evidence type="ECO:0000256" key="2">
    <source>
        <dbReference type="SAM" id="Phobius"/>
    </source>
</evidence>
<evidence type="ECO:0000313" key="4">
    <source>
        <dbReference type="Proteomes" id="UP000799539"/>
    </source>
</evidence>
<reference evidence="3" key="1">
    <citation type="journal article" date="2020" name="Stud. Mycol.">
        <title>101 Dothideomycetes genomes: a test case for predicting lifestyles and emergence of pathogens.</title>
        <authorList>
            <person name="Haridas S."/>
            <person name="Albert R."/>
            <person name="Binder M."/>
            <person name="Bloem J."/>
            <person name="Labutti K."/>
            <person name="Salamov A."/>
            <person name="Andreopoulos B."/>
            <person name="Baker S."/>
            <person name="Barry K."/>
            <person name="Bills G."/>
            <person name="Bluhm B."/>
            <person name="Cannon C."/>
            <person name="Castanera R."/>
            <person name="Culley D."/>
            <person name="Daum C."/>
            <person name="Ezra D."/>
            <person name="Gonzalez J."/>
            <person name="Henrissat B."/>
            <person name="Kuo A."/>
            <person name="Liang C."/>
            <person name="Lipzen A."/>
            <person name="Lutzoni F."/>
            <person name="Magnuson J."/>
            <person name="Mondo S."/>
            <person name="Nolan M."/>
            <person name="Ohm R."/>
            <person name="Pangilinan J."/>
            <person name="Park H.-J."/>
            <person name="Ramirez L."/>
            <person name="Alfaro M."/>
            <person name="Sun H."/>
            <person name="Tritt A."/>
            <person name="Yoshinaga Y."/>
            <person name="Zwiers L.-H."/>
            <person name="Turgeon B."/>
            <person name="Goodwin S."/>
            <person name="Spatafora J."/>
            <person name="Crous P."/>
            <person name="Grigoriev I."/>
        </authorList>
    </citation>
    <scope>NUCLEOTIDE SEQUENCE</scope>
    <source>
        <strain evidence="3">SCOH1-5</strain>
    </source>
</reference>
<keyword evidence="4" id="KW-1185">Reference proteome</keyword>
<keyword evidence="2" id="KW-0472">Membrane</keyword>
<dbReference type="OrthoDB" id="3938789at2759"/>
<evidence type="ECO:0000313" key="3">
    <source>
        <dbReference type="EMBL" id="KAF2209564.1"/>
    </source>
</evidence>
<dbReference type="Proteomes" id="UP000799539">
    <property type="component" value="Unassembled WGS sequence"/>
</dbReference>
<protein>
    <submittedName>
        <fullName evidence="3">Uncharacterized protein</fullName>
    </submittedName>
</protein>
<feature type="region of interest" description="Disordered" evidence="1">
    <location>
        <begin position="174"/>
        <end position="206"/>
    </location>
</feature>
<dbReference type="EMBL" id="ML992686">
    <property type="protein sequence ID" value="KAF2209564.1"/>
    <property type="molecule type" value="Genomic_DNA"/>
</dbReference>
<sequence length="206" mass="24181">MLPRPLTKPLTFPRTYATKQQHPPRQVLNAEVIARLQQQEQAIAARQQRNLPPRGSDKYFYLTAIGLVLATPPIIYYWWQHRAEHMGKKKEEMLKQIEIKRKEWLEGQQRFLSMRDGNGRWMDKEEDLRYWLERQPSGHENSALFQSRECHGEESAFKSSPAYPFSPWDDLFGAHTNAKPLQPRDKQQKSGKRTFSSREDETAMAG</sequence>
<feature type="transmembrane region" description="Helical" evidence="2">
    <location>
        <begin position="59"/>
        <end position="79"/>
    </location>
</feature>
<gene>
    <name evidence="3" type="ORF">CERZMDRAFT_86883</name>
</gene>
<proteinExistence type="predicted"/>
<feature type="compositionally biased region" description="Basic and acidic residues" evidence="1">
    <location>
        <begin position="196"/>
        <end position="206"/>
    </location>
</feature>
<name>A0A6A6F7V2_9PEZI</name>
<dbReference type="AlphaFoldDB" id="A0A6A6F7V2"/>
<evidence type="ECO:0000256" key="1">
    <source>
        <dbReference type="SAM" id="MobiDB-lite"/>
    </source>
</evidence>
<keyword evidence="2" id="KW-0812">Transmembrane</keyword>
<accession>A0A6A6F7V2</accession>
<organism evidence="3 4">
    <name type="scientific">Cercospora zeae-maydis SCOH1-5</name>
    <dbReference type="NCBI Taxonomy" id="717836"/>
    <lineage>
        <taxon>Eukaryota</taxon>
        <taxon>Fungi</taxon>
        <taxon>Dikarya</taxon>
        <taxon>Ascomycota</taxon>
        <taxon>Pezizomycotina</taxon>
        <taxon>Dothideomycetes</taxon>
        <taxon>Dothideomycetidae</taxon>
        <taxon>Mycosphaerellales</taxon>
        <taxon>Mycosphaerellaceae</taxon>
        <taxon>Cercospora</taxon>
    </lineage>
</organism>